<dbReference type="GO" id="GO:0004765">
    <property type="term" value="F:shikimate kinase activity"/>
    <property type="evidence" value="ECO:0007669"/>
    <property type="project" value="UniProtKB-EC"/>
</dbReference>
<dbReference type="Proteomes" id="UP001566331">
    <property type="component" value="Unassembled WGS sequence"/>
</dbReference>
<sequence>MNPAPNLVLVGPMGAGKSSVGRRLASRFGLAFVDLDHEIEERTGASVTMIFDCEGEDGFRERERAALAAVLERAGLVLATGGGAVLDAGNRALMRERGFVVHLHAGVERQLERLARDRSRPLLAGDDREDVLRRLAGIREPLYREIADLRFDTETLEATAAVSKLGRLLQQRWQRPDARDGRSRAGSA</sequence>
<dbReference type="InterPro" id="IPR027417">
    <property type="entry name" value="P-loop_NTPase"/>
</dbReference>
<protein>
    <recommendedName>
        <fullName evidence="3 11">Shikimate kinase</fullName>
        <shortName evidence="11">SK</shortName>
        <ecNumber evidence="3 11">2.7.1.71</ecNumber>
    </recommendedName>
</protein>
<evidence type="ECO:0000256" key="9">
    <source>
        <dbReference type="ARBA" id="ARBA00023141"/>
    </source>
</evidence>
<evidence type="ECO:0000256" key="11">
    <source>
        <dbReference type="HAMAP-Rule" id="MF_00109"/>
    </source>
</evidence>
<dbReference type="SUPFAM" id="SSF52540">
    <property type="entry name" value="P-loop containing nucleoside triphosphate hydrolases"/>
    <property type="match status" value="1"/>
</dbReference>
<evidence type="ECO:0000256" key="4">
    <source>
        <dbReference type="ARBA" id="ARBA00022605"/>
    </source>
</evidence>
<keyword evidence="11" id="KW-0460">Magnesium</keyword>
<keyword evidence="4 11" id="KW-0028">Amino-acid biosynthesis</keyword>
<dbReference type="EC" id="2.7.1.71" evidence="3 11"/>
<comment type="caution">
    <text evidence="11">Lacks conserved residue(s) required for the propagation of feature annotation.</text>
</comment>
<dbReference type="HAMAP" id="MF_00109">
    <property type="entry name" value="Shikimate_kinase"/>
    <property type="match status" value="1"/>
</dbReference>
<feature type="binding site" evidence="11">
    <location>
        <begin position="14"/>
        <end position="19"/>
    </location>
    <ligand>
        <name>ATP</name>
        <dbReference type="ChEBI" id="CHEBI:30616"/>
    </ligand>
</feature>
<keyword evidence="11" id="KW-0479">Metal-binding</keyword>
<comment type="cofactor">
    <cofactor evidence="11">
        <name>Mg(2+)</name>
        <dbReference type="ChEBI" id="CHEBI:18420"/>
    </cofactor>
    <text evidence="11">Binds 1 Mg(2+) ion per subunit.</text>
</comment>
<feature type="binding site" evidence="11">
    <location>
        <position position="18"/>
    </location>
    <ligand>
        <name>Mg(2+)</name>
        <dbReference type="ChEBI" id="CHEBI:18420"/>
    </ligand>
</feature>
<evidence type="ECO:0000256" key="2">
    <source>
        <dbReference type="ARBA" id="ARBA00006997"/>
    </source>
</evidence>
<name>A0ABV4HUF5_9GAMM</name>
<dbReference type="PROSITE" id="PS01128">
    <property type="entry name" value="SHIKIMATE_KINASE"/>
    <property type="match status" value="1"/>
</dbReference>
<feature type="binding site" evidence="11">
    <location>
        <position position="60"/>
    </location>
    <ligand>
        <name>substrate</name>
    </ligand>
</feature>
<dbReference type="InterPro" id="IPR031322">
    <property type="entry name" value="Shikimate/glucono_kinase"/>
</dbReference>
<dbReference type="PRINTS" id="PR01100">
    <property type="entry name" value="SHIKIMTKNASE"/>
</dbReference>
<keyword evidence="9 11" id="KW-0057">Aromatic amino acid biosynthesis</keyword>
<evidence type="ECO:0000313" key="13">
    <source>
        <dbReference type="Proteomes" id="UP001566331"/>
    </source>
</evidence>
<evidence type="ECO:0000256" key="7">
    <source>
        <dbReference type="ARBA" id="ARBA00022777"/>
    </source>
</evidence>
<keyword evidence="7 11" id="KW-0418">Kinase</keyword>
<comment type="function">
    <text evidence="11">Catalyzes the specific phosphorylation of the 3-hydroxyl group of shikimic acid using ATP as a cosubstrate.</text>
</comment>
<evidence type="ECO:0000313" key="12">
    <source>
        <dbReference type="EMBL" id="MEZ0476397.1"/>
    </source>
</evidence>
<dbReference type="RefSeq" id="WP_370565263.1">
    <property type="nucleotide sequence ID" value="NZ_JBFWIB010000014.1"/>
</dbReference>
<reference evidence="12 13" key="1">
    <citation type="submission" date="2024-07" db="EMBL/GenBank/DDBJ databases">
        <title>Luteimonas salilacus sp. nov., isolated from the shore soil of Salt Lake in Tibet of China.</title>
        <authorList>
            <person name="Zhang X."/>
            <person name="Li A."/>
        </authorList>
    </citation>
    <scope>NUCLEOTIDE SEQUENCE [LARGE SCALE GENOMIC DNA]</scope>
    <source>
        <strain evidence="12 13">B3-2-R+30</strain>
    </source>
</reference>
<evidence type="ECO:0000256" key="3">
    <source>
        <dbReference type="ARBA" id="ARBA00012154"/>
    </source>
</evidence>
<feature type="binding site" evidence="11">
    <location>
        <position position="82"/>
    </location>
    <ligand>
        <name>substrate</name>
    </ligand>
</feature>
<feature type="binding site" evidence="11">
    <location>
        <position position="36"/>
    </location>
    <ligand>
        <name>substrate</name>
    </ligand>
</feature>
<gene>
    <name evidence="11" type="primary">aroK</name>
    <name evidence="12" type="ORF">AB6713_17520</name>
</gene>
<comment type="caution">
    <text evidence="12">The sequence shown here is derived from an EMBL/GenBank/DDBJ whole genome shotgun (WGS) entry which is preliminary data.</text>
</comment>
<dbReference type="EMBL" id="JBFWIC010000034">
    <property type="protein sequence ID" value="MEZ0476397.1"/>
    <property type="molecule type" value="Genomic_DNA"/>
</dbReference>
<comment type="subunit">
    <text evidence="11">Monomer.</text>
</comment>
<organism evidence="12 13">
    <name type="scientific">Luteimonas salinilitoris</name>
    <dbReference type="NCBI Taxonomy" id="3237697"/>
    <lineage>
        <taxon>Bacteria</taxon>
        <taxon>Pseudomonadati</taxon>
        <taxon>Pseudomonadota</taxon>
        <taxon>Gammaproteobacteria</taxon>
        <taxon>Lysobacterales</taxon>
        <taxon>Lysobacteraceae</taxon>
        <taxon>Luteimonas</taxon>
    </lineage>
</organism>
<proteinExistence type="inferred from homology"/>
<accession>A0ABV4HUF5</accession>
<keyword evidence="8 11" id="KW-0067">ATP-binding</keyword>
<evidence type="ECO:0000256" key="5">
    <source>
        <dbReference type="ARBA" id="ARBA00022679"/>
    </source>
</evidence>
<comment type="pathway">
    <text evidence="1 11">Metabolic intermediate biosynthesis; chorismate biosynthesis; chorismate from D-erythrose 4-phosphate and phosphoenolpyruvate: step 5/7.</text>
</comment>
<evidence type="ECO:0000256" key="10">
    <source>
        <dbReference type="ARBA" id="ARBA00048567"/>
    </source>
</evidence>
<keyword evidence="13" id="KW-1185">Reference proteome</keyword>
<keyword evidence="5 11" id="KW-0808">Transferase</keyword>
<keyword evidence="11" id="KW-0963">Cytoplasm</keyword>
<evidence type="ECO:0000256" key="6">
    <source>
        <dbReference type="ARBA" id="ARBA00022741"/>
    </source>
</evidence>
<feature type="binding site" evidence="11">
    <location>
        <position position="139"/>
    </location>
    <ligand>
        <name>substrate</name>
    </ligand>
</feature>
<dbReference type="InterPro" id="IPR023000">
    <property type="entry name" value="Shikimate_kinase_CS"/>
</dbReference>
<dbReference type="CDD" id="cd00464">
    <property type="entry name" value="SK"/>
    <property type="match status" value="1"/>
</dbReference>
<feature type="binding site" evidence="11">
    <location>
        <position position="120"/>
    </location>
    <ligand>
        <name>ATP</name>
        <dbReference type="ChEBI" id="CHEBI:30616"/>
    </ligand>
</feature>
<keyword evidence="6 11" id="KW-0547">Nucleotide-binding</keyword>
<dbReference type="Pfam" id="PF01202">
    <property type="entry name" value="SKI"/>
    <property type="match status" value="1"/>
</dbReference>
<dbReference type="PANTHER" id="PTHR21087:SF16">
    <property type="entry name" value="SHIKIMATE KINASE 1, CHLOROPLASTIC"/>
    <property type="match status" value="1"/>
</dbReference>
<dbReference type="PANTHER" id="PTHR21087">
    <property type="entry name" value="SHIKIMATE KINASE"/>
    <property type="match status" value="1"/>
</dbReference>
<dbReference type="Gene3D" id="3.40.50.300">
    <property type="entry name" value="P-loop containing nucleotide triphosphate hydrolases"/>
    <property type="match status" value="1"/>
</dbReference>
<comment type="catalytic activity">
    <reaction evidence="10 11">
        <text>shikimate + ATP = 3-phosphoshikimate + ADP + H(+)</text>
        <dbReference type="Rhea" id="RHEA:13121"/>
        <dbReference type="ChEBI" id="CHEBI:15378"/>
        <dbReference type="ChEBI" id="CHEBI:30616"/>
        <dbReference type="ChEBI" id="CHEBI:36208"/>
        <dbReference type="ChEBI" id="CHEBI:145989"/>
        <dbReference type="ChEBI" id="CHEBI:456216"/>
        <dbReference type="EC" id="2.7.1.71"/>
    </reaction>
</comment>
<comment type="subcellular location">
    <subcellularLocation>
        <location evidence="11">Cytoplasm</location>
    </subcellularLocation>
</comment>
<evidence type="ECO:0000256" key="8">
    <source>
        <dbReference type="ARBA" id="ARBA00022840"/>
    </source>
</evidence>
<evidence type="ECO:0000256" key="1">
    <source>
        <dbReference type="ARBA" id="ARBA00004842"/>
    </source>
</evidence>
<dbReference type="InterPro" id="IPR000623">
    <property type="entry name" value="Shikimate_kinase/TSH1"/>
</dbReference>
<comment type="similarity">
    <text evidence="2 11">Belongs to the shikimate kinase family.</text>
</comment>